<dbReference type="EMBL" id="JQAR01000002">
    <property type="protein sequence ID" value="KRN33103.1"/>
    <property type="molecule type" value="Genomic_DNA"/>
</dbReference>
<proteinExistence type="predicted"/>
<dbReference type="GO" id="GO:0016758">
    <property type="term" value="F:hexosyltransferase activity"/>
    <property type="evidence" value="ECO:0007669"/>
    <property type="project" value="InterPro"/>
</dbReference>
<dbReference type="AlphaFoldDB" id="A0A0R2FXK0"/>
<accession>A0A0R2FXK0</accession>
<feature type="domain" description="Glycosyl transferase family 28 C-terminal" evidence="2">
    <location>
        <begin position="1"/>
        <end position="103"/>
    </location>
</feature>
<evidence type="ECO:0000259" key="2">
    <source>
        <dbReference type="Pfam" id="PF04101"/>
    </source>
</evidence>
<evidence type="ECO:0000313" key="4">
    <source>
        <dbReference type="Proteomes" id="UP000051727"/>
    </source>
</evidence>
<protein>
    <recommendedName>
        <fullName evidence="2">Glycosyl transferase family 28 C-terminal domain-containing protein</fullName>
    </recommendedName>
</protein>
<reference evidence="3 4" key="1">
    <citation type="journal article" date="2015" name="Genome Announc.">
        <title>Expanding the biotechnology potential of lactobacilli through comparative genomics of 213 strains and associated genera.</title>
        <authorList>
            <person name="Sun Z."/>
            <person name="Harris H.M."/>
            <person name="McCann A."/>
            <person name="Guo C."/>
            <person name="Argimon S."/>
            <person name="Zhang W."/>
            <person name="Yang X."/>
            <person name="Jeffery I.B."/>
            <person name="Cooney J.C."/>
            <person name="Kagawa T.F."/>
            <person name="Liu W."/>
            <person name="Song Y."/>
            <person name="Salvetti E."/>
            <person name="Wrobel A."/>
            <person name="Rasinkangas P."/>
            <person name="Parkhill J."/>
            <person name="Rea M.C."/>
            <person name="O'Sullivan O."/>
            <person name="Ritari J."/>
            <person name="Douillard F.P."/>
            <person name="Paul Ross R."/>
            <person name="Yang R."/>
            <person name="Briner A.E."/>
            <person name="Felis G.E."/>
            <person name="de Vos W.M."/>
            <person name="Barrangou R."/>
            <person name="Klaenhammer T.R."/>
            <person name="Caufield P.W."/>
            <person name="Cui Y."/>
            <person name="Zhang H."/>
            <person name="O'Toole P.W."/>
        </authorList>
    </citation>
    <scope>NUCLEOTIDE SEQUENCE [LARGE SCALE GENOMIC DNA]</scope>
    <source>
        <strain evidence="3 4">ATCC 27304</strain>
    </source>
</reference>
<dbReference type="PATRIC" id="fig|1618.3.peg.845"/>
<gene>
    <name evidence="3" type="ORF">IV36_GL000836</name>
</gene>
<organism evidence="3 4">
    <name type="scientific">Liquorilactobacillus mali</name>
    <dbReference type="NCBI Taxonomy" id="1618"/>
    <lineage>
        <taxon>Bacteria</taxon>
        <taxon>Bacillati</taxon>
        <taxon>Bacillota</taxon>
        <taxon>Bacilli</taxon>
        <taxon>Lactobacillales</taxon>
        <taxon>Lactobacillaceae</taxon>
        <taxon>Liquorilactobacillus</taxon>
    </lineage>
</organism>
<comment type="caution">
    <text evidence="3">The sequence shown here is derived from an EMBL/GenBank/DDBJ whole genome shotgun (WGS) entry which is preliminary data.</text>
</comment>
<name>A0A0R2FXK0_9LACO</name>
<dbReference type="Pfam" id="PF04101">
    <property type="entry name" value="Glyco_tran_28_C"/>
    <property type="match status" value="1"/>
</dbReference>
<keyword evidence="1" id="KW-0175">Coiled coil</keyword>
<sequence length="110" mass="12652">MIELIKNAHIVITHGGPASFIMAINEHKVPIVVPRMFSFGEHINNHQVDFVKKVAGNKKNIIPVYNIDNIEDIIENYDKKMDSFESNINFKNNQKKFIEGFEKVIADLIK</sequence>
<dbReference type="Proteomes" id="UP000051727">
    <property type="component" value="Unassembled WGS sequence"/>
</dbReference>
<feature type="coiled-coil region" evidence="1">
    <location>
        <begin position="67"/>
        <end position="94"/>
    </location>
</feature>
<evidence type="ECO:0000313" key="3">
    <source>
        <dbReference type="EMBL" id="KRN33103.1"/>
    </source>
</evidence>
<dbReference type="InterPro" id="IPR007235">
    <property type="entry name" value="Glyco_trans_28_C"/>
</dbReference>
<dbReference type="STRING" id="1618.IV36_GL000836"/>
<dbReference type="Gene3D" id="3.40.50.2000">
    <property type="entry name" value="Glycogen Phosphorylase B"/>
    <property type="match status" value="1"/>
</dbReference>
<evidence type="ECO:0000256" key="1">
    <source>
        <dbReference type="SAM" id="Coils"/>
    </source>
</evidence>